<sequence>MNVLQPFASTPLTDQFKIFSDLQIISAEKIEITFQISGPLDKILWPDPAIIESRQDELWKTTCLETFLGSGPQANDSYTEVNCSPNGNWNAYSFSSYREGMSPSPDITVRLKEKSTQGQNGFFKIELLSTKAIAASCVGLTAVIEFTTGEKAYWALRHPKSTADFHDKTGWKT</sequence>
<protein>
    <submittedName>
        <fullName evidence="1">DOMON-like domain-containing protein</fullName>
    </submittedName>
</protein>
<evidence type="ECO:0000313" key="1">
    <source>
        <dbReference type="EMBL" id="UOF01633.1"/>
    </source>
</evidence>
<dbReference type="RefSeq" id="WP_243538172.1">
    <property type="nucleotide sequence ID" value="NZ_CP093442.1"/>
</dbReference>
<dbReference type="EMBL" id="CP093442">
    <property type="protein sequence ID" value="UOF01633.1"/>
    <property type="molecule type" value="Genomic_DNA"/>
</dbReference>
<keyword evidence="2" id="KW-1185">Reference proteome</keyword>
<dbReference type="CDD" id="cd09627">
    <property type="entry name" value="DOMON_murB_like"/>
    <property type="match status" value="1"/>
</dbReference>
<accession>A0ABY4CDL6</accession>
<proteinExistence type="predicted"/>
<evidence type="ECO:0000313" key="2">
    <source>
        <dbReference type="Proteomes" id="UP000830116"/>
    </source>
</evidence>
<organism evidence="1 2">
    <name type="scientific">Bdellovibrio reynosensis</name>
    <dbReference type="NCBI Taxonomy" id="2835041"/>
    <lineage>
        <taxon>Bacteria</taxon>
        <taxon>Pseudomonadati</taxon>
        <taxon>Bdellovibrionota</taxon>
        <taxon>Bdellovibrionia</taxon>
        <taxon>Bdellovibrionales</taxon>
        <taxon>Pseudobdellovibrionaceae</taxon>
        <taxon>Bdellovibrio</taxon>
    </lineage>
</organism>
<reference evidence="1" key="1">
    <citation type="submission" date="2022-03" db="EMBL/GenBank/DDBJ databases">
        <title>Genome Identification and Characterization of new species Bdellovibrio reynosense LBG001 sp. nov. from a Mexico soil sample.</title>
        <authorList>
            <person name="Camilli A."/>
            <person name="Ajao Y."/>
            <person name="Guo X."/>
        </authorList>
    </citation>
    <scope>NUCLEOTIDE SEQUENCE</scope>
    <source>
        <strain evidence="1">LBG001</strain>
    </source>
</reference>
<dbReference type="Proteomes" id="UP000830116">
    <property type="component" value="Chromosome"/>
</dbReference>
<gene>
    <name evidence="1" type="ORF">MNR06_01530</name>
</gene>
<name>A0ABY4CDL6_9BACT</name>